<name>A0AAP0P784_9MAGN</name>
<evidence type="ECO:0000313" key="1">
    <source>
        <dbReference type="EMBL" id="KAK9130735.1"/>
    </source>
</evidence>
<keyword evidence="2" id="KW-1185">Reference proteome</keyword>
<proteinExistence type="predicted"/>
<gene>
    <name evidence="1" type="ORF">Sjap_011222</name>
</gene>
<reference evidence="1 2" key="1">
    <citation type="submission" date="2024-01" db="EMBL/GenBank/DDBJ databases">
        <title>Genome assemblies of Stephania.</title>
        <authorList>
            <person name="Yang L."/>
        </authorList>
    </citation>
    <scope>NUCLEOTIDE SEQUENCE [LARGE SCALE GENOMIC DNA]</scope>
    <source>
        <strain evidence="1">QJT</strain>
        <tissue evidence="1">Leaf</tissue>
    </source>
</reference>
<protein>
    <submittedName>
        <fullName evidence="1">Uncharacterized protein</fullName>
    </submittedName>
</protein>
<dbReference type="Proteomes" id="UP001417504">
    <property type="component" value="Unassembled WGS sequence"/>
</dbReference>
<dbReference type="AlphaFoldDB" id="A0AAP0P784"/>
<sequence>MMVDVVDIVFKVKKPVLDYWNSGHRSTQRSGHSLQCAECKKRPILKEGKVDDYGRGHGARLQKFETEFYS</sequence>
<comment type="caution">
    <text evidence="1">The sequence shown here is derived from an EMBL/GenBank/DDBJ whole genome shotgun (WGS) entry which is preliminary data.</text>
</comment>
<accession>A0AAP0P784</accession>
<dbReference type="EMBL" id="JBBNAE010000004">
    <property type="protein sequence ID" value="KAK9130735.1"/>
    <property type="molecule type" value="Genomic_DNA"/>
</dbReference>
<organism evidence="1 2">
    <name type="scientific">Stephania japonica</name>
    <dbReference type="NCBI Taxonomy" id="461633"/>
    <lineage>
        <taxon>Eukaryota</taxon>
        <taxon>Viridiplantae</taxon>
        <taxon>Streptophyta</taxon>
        <taxon>Embryophyta</taxon>
        <taxon>Tracheophyta</taxon>
        <taxon>Spermatophyta</taxon>
        <taxon>Magnoliopsida</taxon>
        <taxon>Ranunculales</taxon>
        <taxon>Menispermaceae</taxon>
        <taxon>Menispermoideae</taxon>
        <taxon>Cissampelideae</taxon>
        <taxon>Stephania</taxon>
    </lineage>
</organism>
<evidence type="ECO:0000313" key="2">
    <source>
        <dbReference type="Proteomes" id="UP001417504"/>
    </source>
</evidence>